<sequence length="226" mass="23060">MLEYLRRALMAAVRQHQAALVLAAVVLTAGIVTGALQVARLDPAQQAQVGQYLDYLMATAPGAAGPPPEAAAGAGDLAAPGAGAAPWPTILGGNLRQVAVAWAAGFLVLGLPVALGVLFLHGYSLGFAVAAMTAHWQWRGLLVALAAVFPPNLLQLPALALVAAAATRLAVQVAASRVRRDLPALASPWSPYLALGVLATLLALGAAWVEVAVAPALLGLTRRLVF</sequence>
<protein>
    <submittedName>
        <fullName evidence="2">Stage II sporulation protein M</fullName>
    </submittedName>
</protein>
<keyword evidence="1" id="KW-0472">Membrane</keyword>
<dbReference type="PIRSF" id="PIRSF038973">
    <property type="entry name" value="SpoIIM"/>
    <property type="match status" value="1"/>
</dbReference>
<keyword evidence="3" id="KW-1185">Reference proteome</keyword>
<dbReference type="Proteomes" id="UP001304683">
    <property type="component" value="Chromosome"/>
</dbReference>
<reference evidence="2 3" key="1">
    <citation type="submission" date="2023-08" db="EMBL/GenBank/DDBJ databases">
        <title>Genome sequence of Thermaerobacter compostii strain Ins1, a spore-forming filamentous bacterium isolated from a deep geothermal reservoir.</title>
        <authorList>
            <person name="Bregnard D."/>
            <person name="Gonzalez D."/>
            <person name="Junier P."/>
        </authorList>
    </citation>
    <scope>NUCLEOTIDE SEQUENCE [LARGE SCALE GENOMIC DNA]</scope>
    <source>
        <strain evidence="2 3">Ins1</strain>
    </source>
</reference>
<dbReference type="EMBL" id="CP132508">
    <property type="protein sequence ID" value="WPD20121.1"/>
    <property type="molecule type" value="Genomic_DNA"/>
</dbReference>
<evidence type="ECO:0000313" key="3">
    <source>
        <dbReference type="Proteomes" id="UP001304683"/>
    </source>
</evidence>
<dbReference type="InterPro" id="IPR014196">
    <property type="entry name" value="SpoIIM"/>
</dbReference>
<feature type="transmembrane region" description="Helical" evidence="1">
    <location>
        <begin position="192"/>
        <end position="218"/>
    </location>
</feature>
<keyword evidence="1" id="KW-0812">Transmembrane</keyword>
<keyword evidence="1" id="KW-1133">Transmembrane helix</keyword>
<gene>
    <name evidence="2" type="ORF">Q5761_05675</name>
</gene>
<dbReference type="Pfam" id="PF01944">
    <property type="entry name" value="SpoIIM"/>
    <property type="match status" value="1"/>
</dbReference>
<evidence type="ECO:0000313" key="2">
    <source>
        <dbReference type="EMBL" id="WPD20121.1"/>
    </source>
</evidence>
<accession>A0ABZ0QRY3</accession>
<feature type="transmembrane region" description="Helical" evidence="1">
    <location>
        <begin position="99"/>
        <end position="120"/>
    </location>
</feature>
<evidence type="ECO:0000256" key="1">
    <source>
        <dbReference type="SAM" id="Phobius"/>
    </source>
</evidence>
<organism evidence="2 3">
    <name type="scientific">Thermaerobacter composti</name>
    <dbReference type="NCBI Taxonomy" id="554949"/>
    <lineage>
        <taxon>Bacteria</taxon>
        <taxon>Bacillati</taxon>
        <taxon>Bacillota</taxon>
        <taxon>Clostridia</taxon>
        <taxon>Eubacteriales</taxon>
        <taxon>Clostridiales Family XVII. Incertae Sedis</taxon>
        <taxon>Thermaerobacter</taxon>
    </lineage>
</organism>
<dbReference type="RefSeq" id="WP_318751509.1">
    <property type="nucleotide sequence ID" value="NZ_CP132508.1"/>
</dbReference>
<dbReference type="InterPro" id="IPR002798">
    <property type="entry name" value="SpoIIM-like"/>
</dbReference>
<proteinExistence type="predicted"/>
<name>A0ABZ0QRY3_9FIRM</name>